<dbReference type="Proteomes" id="UP000187406">
    <property type="component" value="Unassembled WGS sequence"/>
</dbReference>
<proteinExistence type="predicted"/>
<protein>
    <submittedName>
        <fullName evidence="2">UCH domain-containing protein</fullName>
    </submittedName>
</protein>
<dbReference type="EMBL" id="BDDD01002182">
    <property type="protein sequence ID" value="GAV80472.1"/>
    <property type="molecule type" value="Genomic_DNA"/>
</dbReference>
<comment type="caution">
    <text evidence="2">The sequence shown here is derived from an EMBL/GenBank/DDBJ whole genome shotgun (WGS) entry which is preliminary data.</text>
</comment>
<dbReference type="SUPFAM" id="SSF54001">
    <property type="entry name" value="Cysteine proteinases"/>
    <property type="match status" value="1"/>
</dbReference>
<reference evidence="3" key="1">
    <citation type="submission" date="2016-04" db="EMBL/GenBank/DDBJ databases">
        <title>Cephalotus genome sequencing.</title>
        <authorList>
            <person name="Fukushima K."/>
            <person name="Hasebe M."/>
            <person name="Fang X."/>
        </authorList>
    </citation>
    <scope>NUCLEOTIDE SEQUENCE [LARGE SCALE GENOMIC DNA]</scope>
    <source>
        <strain evidence="3">cv. St1</strain>
    </source>
</reference>
<dbReference type="OrthoDB" id="289038at2759"/>
<dbReference type="InParanoid" id="A0A1Q3CK39"/>
<evidence type="ECO:0000313" key="2">
    <source>
        <dbReference type="EMBL" id="GAV80472.1"/>
    </source>
</evidence>
<gene>
    <name evidence="2" type="ORF">CFOL_v3_23933</name>
</gene>
<dbReference type="Pfam" id="PF00443">
    <property type="entry name" value="UCH"/>
    <property type="match status" value="1"/>
</dbReference>
<sequence>MYDIHDCKHNKPCESHTVGFCIICALDNLFMYLVNYTSIALFAYKFVRYITIFSTSFTPFKQKDAHEFLLGVLNSLEMKFNDVISSICKPDQIINPAKSFFQCFVIHSLTCPACQHTSIQSEPCYG</sequence>
<accession>A0A1Q3CK39</accession>
<organism evidence="2 3">
    <name type="scientific">Cephalotus follicularis</name>
    <name type="common">Albany pitcher plant</name>
    <dbReference type="NCBI Taxonomy" id="3775"/>
    <lineage>
        <taxon>Eukaryota</taxon>
        <taxon>Viridiplantae</taxon>
        <taxon>Streptophyta</taxon>
        <taxon>Embryophyta</taxon>
        <taxon>Tracheophyta</taxon>
        <taxon>Spermatophyta</taxon>
        <taxon>Magnoliopsida</taxon>
        <taxon>eudicotyledons</taxon>
        <taxon>Gunneridae</taxon>
        <taxon>Pentapetalae</taxon>
        <taxon>rosids</taxon>
        <taxon>fabids</taxon>
        <taxon>Oxalidales</taxon>
        <taxon>Cephalotaceae</taxon>
        <taxon>Cephalotus</taxon>
    </lineage>
</organism>
<dbReference type="GO" id="GO:0004843">
    <property type="term" value="F:cysteine-type deubiquitinase activity"/>
    <property type="evidence" value="ECO:0007669"/>
    <property type="project" value="InterPro"/>
</dbReference>
<evidence type="ECO:0000313" key="3">
    <source>
        <dbReference type="Proteomes" id="UP000187406"/>
    </source>
</evidence>
<dbReference type="Gene3D" id="3.90.70.10">
    <property type="entry name" value="Cysteine proteinases"/>
    <property type="match status" value="1"/>
</dbReference>
<name>A0A1Q3CK39_CEPFO</name>
<dbReference type="GO" id="GO:0016579">
    <property type="term" value="P:protein deubiquitination"/>
    <property type="evidence" value="ECO:0007669"/>
    <property type="project" value="InterPro"/>
</dbReference>
<keyword evidence="3" id="KW-1185">Reference proteome</keyword>
<dbReference type="CDD" id="cd02257">
    <property type="entry name" value="Peptidase_C19"/>
    <property type="match status" value="1"/>
</dbReference>
<dbReference type="STRING" id="3775.A0A1Q3CK39"/>
<evidence type="ECO:0000259" key="1">
    <source>
        <dbReference type="Pfam" id="PF00443"/>
    </source>
</evidence>
<dbReference type="AlphaFoldDB" id="A0A1Q3CK39"/>
<feature type="domain" description="Peptidase C19 ubiquitin carboxyl-terminal hydrolase" evidence="1">
    <location>
        <begin position="9"/>
        <end position="117"/>
    </location>
</feature>
<dbReference type="InterPro" id="IPR001394">
    <property type="entry name" value="Peptidase_C19_UCH"/>
</dbReference>
<dbReference type="InterPro" id="IPR038765">
    <property type="entry name" value="Papain-like_cys_pep_sf"/>
</dbReference>